<dbReference type="InterPro" id="IPR046342">
    <property type="entry name" value="CBS_dom_sf"/>
</dbReference>
<reference evidence="4 5" key="1">
    <citation type="journal article" date="2014" name="Nat. Commun.">
        <title>Klebsormidium flaccidum genome reveals primary factors for plant terrestrial adaptation.</title>
        <authorList>
            <person name="Hori K."/>
            <person name="Maruyama F."/>
            <person name="Fujisawa T."/>
            <person name="Togashi T."/>
            <person name="Yamamoto N."/>
            <person name="Seo M."/>
            <person name="Sato S."/>
            <person name="Yamada T."/>
            <person name="Mori H."/>
            <person name="Tajima N."/>
            <person name="Moriyama T."/>
            <person name="Ikeuchi M."/>
            <person name="Watanabe M."/>
            <person name="Wada H."/>
            <person name="Kobayashi K."/>
            <person name="Saito M."/>
            <person name="Masuda T."/>
            <person name="Sasaki-Sekimoto Y."/>
            <person name="Mashiguchi K."/>
            <person name="Awai K."/>
            <person name="Shimojima M."/>
            <person name="Masuda S."/>
            <person name="Iwai M."/>
            <person name="Nobusawa T."/>
            <person name="Narise T."/>
            <person name="Kondo S."/>
            <person name="Saito H."/>
            <person name="Sato R."/>
            <person name="Murakawa M."/>
            <person name="Ihara Y."/>
            <person name="Oshima-Yamada Y."/>
            <person name="Ohtaka K."/>
            <person name="Satoh M."/>
            <person name="Sonobe K."/>
            <person name="Ishii M."/>
            <person name="Ohtani R."/>
            <person name="Kanamori-Sato M."/>
            <person name="Honoki R."/>
            <person name="Miyazaki D."/>
            <person name="Mochizuki H."/>
            <person name="Umetsu J."/>
            <person name="Higashi K."/>
            <person name="Shibata D."/>
            <person name="Kamiya Y."/>
            <person name="Sato N."/>
            <person name="Nakamura Y."/>
            <person name="Tabata S."/>
            <person name="Ida S."/>
            <person name="Kurokawa K."/>
            <person name="Ohta H."/>
        </authorList>
    </citation>
    <scope>NUCLEOTIDE SEQUENCE [LARGE SCALE GENOMIC DNA]</scope>
    <source>
        <strain evidence="4 5">NIES-2285</strain>
    </source>
</reference>
<dbReference type="PANTHER" id="PTHR13780">
    <property type="entry name" value="AMP-ACTIVATED PROTEIN KINASE, GAMMA REGULATORY SUBUNIT"/>
    <property type="match status" value="1"/>
</dbReference>
<dbReference type="Proteomes" id="UP000054558">
    <property type="component" value="Unassembled WGS sequence"/>
</dbReference>
<organism evidence="4 5">
    <name type="scientific">Klebsormidium nitens</name>
    <name type="common">Green alga</name>
    <name type="synonym">Ulothrix nitens</name>
    <dbReference type="NCBI Taxonomy" id="105231"/>
    <lineage>
        <taxon>Eukaryota</taxon>
        <taxon>Viridiplantae</taxon>
        <taxon>Streptophyta</taxon>
        <taxon>Klebsormidiophyceae</taxon>
        <taxon>Klebsormidiales</taxon>
        <taxon>Klebsormidiaceae</taxon>
        <taxon>Klebsormidium</taxon>
    </lineage>
</organism>
<accession>A0A1Y1IM38</accession>
<evidence type="ECO:0000313" key="5">
    <source>
        <dbReference type="Proteomes" id="UP000054558"/>
    </source>
</evidence>
<feature type="region of interest" description="Disordered" evidence="3">
    <location>
        <begin position="455"/>
        <end position="496"/>
    </location>
</feature>
<dbReference type="InterPro" id="IPR050511">
    <property type="entry name" value="AMPK_gamma/SDS23_families"/>
</dbReference>
<gene>
    <name evidence="4" type="ORF">KFL_005480110</name>
</gene>
<dbReference type="PANTHER" id="PTHR13780:SF36">
    <property type="entry name" value="CBS DOMAIN-CONTAINING PROTEIN"/>
    <property type="match status" value="1"/>
</dbReference>
<evidence type="ECO:0000256" key="3">
    <source>
        <dbReference type="SAM" id="MobiDB-lite"/>
    </source>
</evidence>
<dbReference type="SUPFAM" id="SSF54631">
    <property type="entry name" value="CBS-domain pair"/>
    <property type="match status" value="1"/>
</dbReference>
<evidence type="ECO:0000313" key="4">
    <source>
        <dbReference type="EMBL" id="GAQ89667.1"/>
    </source>
</evidence>
<protein>
    <recommendedName>
        <fullName evidence="6">CBS domain-containing protein</fullName>
    </recommendedName>
</protein>
<dbReference type="STRING" id="105231.A0A1Y1IM38"/>
<keyword evidence="5" id="KW-1185">Reference proteome</keyword>
<evidence type="ECO:0000256" key="2">
    <source>
        <dbReference type="ARBA" id="ARBA00023122"/>
    </source>
</evidence>
<keyword evidence="1" id="KW-0677">Repeat</keyword>
<dbReference type="AlphaFoldDB" id="A0A1Y1IM38"/>
<dbReference type="Gene3D" id="3.10.580.10">
    <property type="entry name" value="CBS-domain"/>
    <property type="match status" value="1"/>
</dbReference>
<evidence type="ECO:0000256" key="1">
    <source>
        <dbReference type="ARBA" id="ARBA00022737"/>
    </source>
</evidence>
<name>A0A1Y1IM38_KLENI</name>
<feature type="region of interest" description="Disordered" evidence="3">
    <location>
        <begin position="377"/>
        <end position="419"/>
    </location>
</feature>
<proteinExistence type="predicted"/>
<evidence type="ECO:0008006" key="6">
    <source>
        <dbReference type="Google" id="ProtNLM"/>
    </source>
</evidence>
<feature type="region of interest" description="Disordered" evidence="3">
    <location>
        <begin position="152"/>
        <end position="176"/>
    </location>
</feature>
<dbReference type="EMBL" id="DF237497">
    <property type="protein sequence ID" value="GAQ89667.1"/>
    <property type="molecule type" value="Genomic_DNA"/>
</dbReference>
<keyword evidence="2" id="KW-0129">CBS domain</keyword>
<sequence length="554" mass="58614">MTDAVLKRSRTNRGDPLAALLSEVPVSMFQCSEKEVKAVEIPSHSTVGAAIELLSAQDASLAVVVDSDSWEVQADSLRGAPSLGCCLGLVQLSWLVLWSLEQADRAEHDDQSASQPGSPVPPAAELAADAVNPDGVDVPLLLAWKWTGEDVGREPNSDAAAVPLGDQTPGHHTHGDSLQDFKEAMSHFACWHVKVTSLARTRYWQPFLPLSSSSSVMDAISLVAQHGPSVIPLISSLPFNTSSGPSPALPAPVPSIQGYLSQQGLLSALSKMSGLQWFDELLAQRTLSQLSESCMEASVASSMPLAAALLQLCRTGHAALPIVDQTGIGATLVGHLEERDAVRLVKKPGLFLQRWKVSVGEYVGEFGPGVRTLDDSVRHEASPGEQGTPDAAGQLEASSSSRVAEADQGGTEGASEEHGALVAGRGATVSSALQAMAQGGYTYLFVVGGANERLRGRRNGTDVNKMSPRTPLEGTTHARDATREASSTGQESRDASGEVSYVLHAKDFISLLSPTSSLELGVQWKGFFENALGLCGDVERTRKTFFKDDSSESK</sequence>